<evidence type="ECO:0000259" key="1">
    <source>
        <dbReference type="Pfam" id="PF23298"/>
    </source>
</evidence>
<dbReference type="PANTHER" id="PTHR13487:SF3">
    <property type="entry name" value="REVERSION-INDUCING CYSTEINE-RICH PROTEIN WITH KAZAL MOTIFS"/>
    <property type="match status" value="1"/>
</dbReference>
<proteinExistence type="predicted"/>
<comment type="caution">
    <text evidence="3">The sequence shown here is derived from an EMBL/GenBank/DDBJ whole genome shotgun (WGS) entry which is preliminary data.</text>
</comment>
<dbReference type="Pfam" id="PF23298">
    <property type="entry name" value="FZ_RECK"/>
    <property type="match status" value="1"/>
</dbReference>
<feature type="domain" description="Reversion-inducing cysteine-rich protein with Kazal CC4" evidence="2">
    <location>
        <begin position="24"/>
        <end position="62"/>
    </location>
</feature>
<feature type="domain" description="Reversion-inducing cysteine-rich protein with Kazal frizzled-like" evidence="1">
    <location>
        <begin position="64"/>
        <end position="85"/>
    </location>
</feature>
<organism evidence="3 4">
    <name type="scientific">Phrynosoma platyrhinos</name>
    <name type="common">Desert horned lizard</name>
    <dbReference type="NCBI Taxonomy" id="52577"/>
    <lineage>
        <taxon>Eukaryota</taxon>
        <taxon>Metazoa</taxon>
        <taxon>Chordata</taxon>
        <taxon>Craniata</taxon>
        <taxon>Vertebrata</taxon>
        <taxon>Euteleostomi</taxon>
        <taxon>Lepidosauria</taxon>
        <taxon>Squamata</taxon>
        <taxon>Bifurcata</taxon>
        <taxon>Unidentata</taxon>
        <taxon>Episquamata</taxon>
        <taxon>Toxicofera</taxon>
        <taxon>Iguania</taxon>
        <taxon>Phrynosomatidae</taxon>
        <taxon>Phrynosomatinae</taxon>
        <taxon>Phrynosoma</taxon>
    </lineage>
</organism>
<dbReference type="InterPro" id="IPR056979">
    <property type="entry name" value="FZ_RECK"/>
</dbReference>
<dbReference type="EMBL" id="JAIPUX010000521">
    <property type="protein sequence ID" value="KAH0627114.1"/>
    <property type="molecule type" value="Genomic_DNA"/>
</dbReference>
<protein>
    <submittedName>
        <fullName evidence="3">Uncharacterized protein</fullName>
    </submittedName>
</protein>
<evidence type="ECO:0000259" key="2">
    <source>
        <dbReference type="Pfam" id="PF23332"/>
    </source>
</evidence>
<keyword evidence="4" id="KW-1185">Reference proteome</keyword>
<name>A0ABQ7TBR0_PHRPL</name>
<evidence type="ECO:0000313" key="4">
    <source>
        <dbReference type="Proteomes" id="UP000826234"/>
    </source>
</evidence>
<accession>A0ABQ7TBR0</accession>
<dbReference type="Pfam" id="PF23332">
    <property type="entry name" value="CC4_RECK"/>
    <property type="match status" value="1"/>
</dbReference>
<sequence>MGPADVPHRKEFILILSHVFHFFCRDLCTKLYSSSWGNTQTWQEFDRFCEYNPSEVSMLTCLADVREPCQLGCRNLTYCTNFNNR</sequence>
<dbReference type="InterPro" id="IPR056978">
    <property type="entry name" value="CC4_RECK"/>
</dbReference>
<dbReference type="InterPro" id="IPR039016">
    <property type="entry name" value="RECK"/>
</dbReference>
<reference evidence="3 4" key="1">
    <citation type="journal article" date="2022" name="Gigascience">
        <title>A chromosome-level genome assembly and annotation of the desert horned lizard, Phrynosoma platyrhinos, provides insight into chromosomal rearrangements among reptiles.</title>
        <authorList>
            <person name="Koochekian N."/>
            <person name="Ascanio A."/>
            <person name="Farleigh K."/>
            <person name="Card D.C."/>
            <person name="Schield D.R."/>
            <person name="Castoe T.A."/>
            <person name="Jezkova T."/>
        </authorList>
    </citation>
    <scope>NUCLEOTIDE SEQUENCE [LARGE SCALE GENOMIC DNA]</scope>
    <source>
        <strain evidence="3">NK-2021</strain>
    </source>
</reference>
<gene>
    <name evidence="3" type="ORF">JD844_002524</name>
</gene>
<evidence type="ECO:0000313" key="3">
    <source>
        <dbReference type="EMBL" id="KAH0627114.1"/>
    </source>
</evidence>
<dbReference type="Proteomes" id="UP000826234">
    <property type="component" value="Unassembled WGS sequence"/>
</dbReference>
<dbReference type="PANTHER" id="PTHR13487">
    <property type="entry name" value="SERINE PROTEASE INHIBITOR"/>
    <property type="match status" value="1"/>
</dbReference>